<organism evidence="1 2">
    <name type="scientific">Caerostris extrusa</name>
    <name type="common">Bark spider</name>
    <name type="synonym">Caerostris bankana</name>
    <dbReference type="NCBI Taxonomy" id="172846"/>
    <lineage>
        <taxon>Eukaryota</taxon>
        <taxon>Metazoa</taxon>
        <taxon>Ecdysozoa</taxon>
        <taxon>Arthropoda</taxon>
        <taxon>Chelicerata</taxon>
        <taxon>Arachnida</taxon>
        <taxon>Araneae</taxon>
        <taxon>Araneomorphae</taxon>
        <taxon>Entelegynae</taxon>
        <taxon>Araneoidea</taxon>
        <taxon>Araneidae</taxon>
        <taxon>Caerostris</taxon>
    </lineage>
</organism>
<keyword evidence="2" id="KW-1185">Reference proteome</keyword>
<gene>
    <name evidence="1" type="ORF">CEXT_347271</name>
</gene>
<protein>
    <submittedName>
        <fullName evidence="1">Uncharacterized protein</fullName>
    </submittedName>
</protein>
<proteinExistence type="predicted"/>
<accession>A0AAV4VNI7</accession>
<comment type="caution">
    <text evidence="1">The sequence shown here is derived from an EMBL/GenBank/DDBJ whole genome shotgun (WGS) entry which is preliminary data.</text>
</comment>
<sequence>MIQMSVAFSSSYSSPSTTAICKCHLEVGDFNLQGSFPLLPRDKSPVNPLLMMLIYVSGIADFVINLSDGDATKKFGIAIVTGNLVSVEAERITLDVPS</sequence>
<dbReference type="AlphaFoldDB" id="A0AAV4VNI7"/>
<evidence type="ECO:0000313" key="2">
    <source>
        <dbReference type="Proteomes" id="UP001054945"/>
    </source>
</evidence>
<dbReference type="Proteomes" id="UP001054945">
    <property type="component" value="Unassembled WGS sequence"/>
</dbReference>
<name>A0AAV4VNI7_CAEEX</name>
<reference evidence="1 2" key="1">
    <citation type="submission" date="2021-06" db="EMBL/GenBank/DDBJ databases">
        <title>Caerostris extrusa draft genome.</title>
        <authorList>
            <person name="Kono N."/>
            <person name="Arakawa K."/>
        </authorList>
    </citation>
    <scope>NUCLEOTIDE SEQUENCE [LARGE SCALE GENOMIC DNA]</scope>
</reference>
<evidence type="ECO:0000313" key="1">
    <source>
        <dbReference type="EMBL" id="GIY71932.1"/>
    </source>
</evidence>
<dbReference type="EMBL" id="BPLR01014871">
    <property type="protein sequence ID" value="GIY71932.1"/>
    <property type="molecule type" value="Genomic_DNA"/>
</dbReference>